<feature type="signal peptide" evidence="1">
    <location>
        <begin position="1"/>
        <end position="25"/>
    </location>
</feature>
<dbReference type="Proteomes" id="UP001434883">
    <property type="component" value="Unassembled WGS sequence"/>
</dbReference>
<gene>
    <name evidence="2" type="ORF">XENOCAPTIV_021543</name>
</gene>
<evidence type="ECO:0000256" key="1">
    <source>
        <dbReference type="SAM" id="SignalP"/>
    </source>
</evidence>
<keyword evidence="3" id="KW-1185">Reference proteome</keyword>
<reference evidence="2 3" key="1">
    <citation type="submission" date="2021-06" db="EMBL/GenBank/DDBJ databases">
        <authorList>
            <person name="Palmer J.M."/>
        </authorList>
    </citation>
    <scope>NUCLEOTIDE SEQUENCE [LARGE SCALE GENOMIC DNA]</scope>
    <source>
        <strain evidence="2 3">XC_2019</strain>
        <tissue evidence="2">Muscle</tissue>
    </source>
</reference>
<keyword evidence="1" id="KW-0732">Signal</keyword>
<evidence type="ECO:0000313" key="2">
    <source>
        <dbReference type="EMBL" id="MEQ2208308.1"/>
    </source>
</evidence>
<evidence type="ECO:0000313" key="3">
    <source>
        <dbReference type="Proteomes" id="UP001434883"/>
    </source>
</evidence>
<organism evidence="2 3">
    <name type="scientific">Xenoophorus captivus</name>
    <dbReference type="NCBI Taxonomy" id="1517983"/>
    <lineage>
        <taxon>Eukaryota</taxon>
        <taxon>Metazoa</taxon>
        <taxon>Chordata</taxon>
        <taxon>Craniata</taxon>
        <taxon>Vertebrata</taxon>
        <taxon>Euteleostomi</taxon>
        <taxon>Actinopterygii</taxon>
        <taxon>Neopterygii</taxon>
        <taxon>Teleostei</taxon>
        <taxon>Neoteleostei</taxon>
        <taxon>Acanthomorphata</taxon>
        <taxon>Ovalentaria</taxon>
        <taxon>Atherinomorphae</taxon>
        <taxon>Cyprinodontiformes</taxon>
        <taxon>Goodeidae</taxon>
        <taxon>Xenoophorus</taxon>
    </lineage>
</organism>
<dbReference type="EMBL" id="JAHRIN010050460">
    <property type="protein sequence ID" value="MEQ2208308.1"/>
    <property type="molecule type" value="Genomic_DNA"/>
</dbReference>
<feature type="chain" id="PRO_5047221953" evidence="1">
    <location>
        <begin position="26"/>
        <end position="133"/>
    </location>
</feature>
<name>A0ABV0RJG6_9TELE</name>
<proteinExistence type="predicted"/>
<protein>
    <submittedName>
        <fullName evidence="2">Uncharacterized protein</fullName>
    </submittedName>
</protein>
<accession>A0ABV0RJG6</accession>
<sequence length="133" mass="15189">MLNLSCLLSMVFVLLLCLHVLFSSSVHITCDSTCIPVCMPYTFSFHIPMCHCFSIFSPHHNCPCPLTFTYYCSILYCSYVFCIWFDSLFGLSVTLCHLFFLSFSISNSCHLCHFFNQTAHVFCILVLSTCPAF</sequence>
<comment type="caution">
    <text evidence="2">The sequence shown here is derived from an EMBL/GenBank/DDBJ whole genome shotgun (WGS) entry which is preliminary data.</text>
</comment>